<dbReference type="InterPro" id="IPR025275">
    <property type="entry name" value="DUF4015"/>
</dbReference>
<evidence type="ECO:0000259" key="2">
    <source>
        <dbReference type="Pfam" id="PF13200"/>
    </source>
</evidence>
<dbReference type="Pfam" id="PF13200">
    <property type="entry name" value="DUF4015"/>
    <property type="match status" value="1"/>
</dbReference>
<dbReference type="EMBL" id="AP028654">
    <property type="protein sequence ID" value="BEP30048.1"/>
    <property type="molecule type" value="Genomic_DNA"/>
</dbReference>
<keyword evidence="4" id="KW-1185">Reference proteome</keyword>
<feature type="transmembrane region" description="Helical" evidence="1">
    <location>
        <begin position="6"/>
        <end position="26"/>
    </location>
</feature>
<evidence type="ECO:0000256" key="1">
    <source>
        <dbReference type="SAM" id="Phobius"/>
    </source>
</evidence>
<proteinExistence type="predicted"/>
<dbReference type="RefSeq" id="WP_338535650.1">
    <property type="nucleotide sequence ID" value="NZ_AP028654.1"/>
</dbReference>
<dbReference type="InterPro" id="IPR017853">
    <property type="entry name" value="GH"/>
</dbReference>
<organism evidence="3 4">
    <name type="scientific">Helicovermis profundi</name>
    <dbReference type="NCBI Taxonomy" id="3065157"/>
    <lineage>
        <taxon>Bacteria</taxon>
        <taxon>Bacillati</taxon>
        <taxon>Bacillota</taxon>
        <taxon>Clostridia</taxon>
        <taxon>Helicovermis</taxon>
    </lineage>
</organism>
<reference evidence="3 4" key="1">
    <citation type="submission" date="2023-08" db="EMBL/GenBank/DDBJ databases">
        <title>Helicovermis profunda gen. nov., sp. nov., a novel mesophilic, fermentative bacterium within the Bacillota from a deep-sea hydrothermal vent chimney.</title>
        <authorList>
            <person name="Miyazaki U."/>
            <person name="Mizutani D."/>
            <person name="Hashimoto Y."/>
            <person name="Tame A."/>
            <person name="Sawayama S."/>
            <person name="Miyazaki J."/>
            <person name="Takai K."/>
            <person name="Nakagawa S."/>
        </authorList>
    </citation>
    <scope>NUCLEOTIDE SEQUENCE [LARGE SCALE GENOMIC DNA]</scope>
    <source>
        <strain evidence="3 4">S502</strain>
    </source>
</reference>
<dbReference type="Gene3D" id="3.20.20.80">
    <property type="entry name" value="Glycosidases"/>
    <property type="match status" value="1"/>
</dbReference>
<keyword evidence="1" id="KW-0472">Membrane</keyword>
<protein>
    <submittedName>
        <fullName evidence="3">Glycoside hydrolase</fullName>
    </submittedName>
</protein>
<keyword evidence="1" id="KW-0812">Transmembrane</keyword>
<name>A0AAU9EKC2_9FIRM</name>
<gene>
    <name evidence="3" type="ORF">HLPR_23790</name>
</gene>
<dbReference type="AlphaFoldDB" id="A0AAU9EKC2"/>
<evidence type="ECO:0000313" key="3">
    <source>
        <dbReference type="EMBL" id="BEP30048.1"/>
    </source>
</evidence>
<sequence>MKKVRIGIISFFVVVVAFVLVFKITADNKKSEALEKMRSETSILIKLDKEIRIIEKNNEENILKYIEEARKERAEKVKKYIIENTYYIKSNNVRATLINNSSSEFTVFNKGDTLVLINGEDPSNVVVRKKYNDLLEYTLDTKYITKDLSEMIHKKYKNVDYQKFDKTKGYPDNPYVNVKGVYVTGHSASTKRIDKLIDLAKNTDINTFVIDVKDDNGNLLFYSKDAENITPVANKVTYIKDIESFVKKLKDNNIYLIARIVSFKSPRYAKEHRDRAITYQNSSQLYVNNGMIWSSPYDRKLWEYNVQIAKDAAKVGFNEIQFDYVRFPASGGGKLDKNLDYKNLLNENKTEAIQNFLKYAYKELSPYHVYISADVFGWSASTSGDVGIGQQWEALSNVADVISPMIYPSHYGEGNYGLSVPDAFPYETVDRCVKDAIKRDENLVTPAKIRPWIQDFTAPWVKGHIKYGDNEVRLQIKALKDNNINEYILWNSGNYYHEGALTN</sequence>
<evidence type="ECO:0000313" key="4">
    <source>
        <dbReference type="Proteomes" id="UP001321786"/>
    </source>
</evidence>
<dbReference type="KEGG" id="hprf:HLPR_23790"/>
<accession>A0AAU9EKC2</accession>
<dbReference type="GO" id="GO:0016787">
    <property type="term" value="F:hydrolase activity"/>
    <property type="evidence" value="ECO:0007669"/>
    <property type="project" value="UniProtKB-KW"/>
</dbReference>
<keyword evidence="1" id="KW-1133">Transmembrane helix</keyword>
<dbReference type="Proteomes" id="UP001321786">
    <property type="component" value="Chromosome"/>
</dbReference>
<feature type="domain" description="DUF4015" evidence="2">
    <location>
        <begin position="180"/>
        <end position="496"/>
    </location>
</feature>
<keyword evidence="3" id="KW-0378">Hydrolase</keyword>
<dbReference type="SUPFAM" id="SSF51445">
    <property type="entry name" value="(Trans)glycosidases"/>
    <property type="match status" value="1"/>
</dbReference>